<dbReference type="GO" id="GO:0110051">
    <property type="term" value="P:metabolite repair"/>
    <property type="evidence" value="ECO:0007669"/>
    <property type="project" value="TreeGrafter"/>
</dbReference>
<feature type="binding site" evidence="10">
    <location>
        <begin position="362"/>
        <end position="368"/>
    </location>
    <ligand>
        <name>(6S)-NADPHX</name>
        <dbReference type="ChEBI" id="CHEBI:64076"/>
    </ligand>
</feature>
<name>A0AAV2HK79_LYMST</name>
<evidence type="ECO:0000256" key="5">
    <source>
        <dbReference type="ARBA" id="ARBA00022840"/>
    </source>
</evidence>
<organism evidence="12 13">
    <name type="scientific">Lymnaea stagnalis</name>
    <name type="common">Great pond snail</name>
    <name type="synonym">Helix stagnalis</name>
    <dbReference type="NCBI Taxonomy" id="6523"/>
    <lineage>
        <taxon>Eukaryota</taxon>
        <taxon>Metazoa</taxon>
        <taxon>Spiralia</taxon>
        <taxon>Lophotrochozoa</taxon>
        <taxon>Mollusca</taxon>
        <taxon>Gastropoda</taxon>
        <taxon>Heterobranchia</taxon>
        <taxon>Euthyneura</taxon>
        <taxon>Panpulmonata</taxon>
        <taxon>Hygrophila</taxon>
        <taxon>Lymnaeoidea</taxon>
        <taxon>Lymnaeidae</taxon>
        <taxon>Lymnaea</taxon>
    </lineage>
</organism>
<keyword evidence="6" id="KW-0521">NADP</keyword>
<reference evidence="12 13" key="1">
    <citation type="submission" date="2024-04" db="EMBL/GenBank/DDBJ databases">
        <authorList>
            <consortium name="Genoscope - CEA"/>
            <person name="William W."/>
        </authorList>
    </citation>
    <scope>NUCLEOTIDE SEQUENCE [LARGE SCALE GENOMIC DNA]</scope>
</reference>
<dbReference type="InterPro" id="IPR000631">
    <property type="entry name" value="CARKD"/>
</dbReference>
<accession>A0AAV2HK79</accession>
<dbReference type="InterPro" id="IPR007588">
    <property type="entry name" value="Znf_FLYWCH"/>
</dbReference>
<keyword evidence="13" id="KW-1185">Reference proteome</keyword>
<dbReference type="Proteomes" id="UP001497497">
    <property type="component" value="Unassembled WGS sequence"/>
</dbReference>
<dbReference type="Gene3D" id="3.40.1190.20">
    <property type="match status" value="1"/>
</dbReference>
<keyword evidence="1" id="KW-0479">Metal-binding</keyword>
<dbReference type="GO" id="GO:0005524">
    <property type="term" value="F:ATP binding"/>
    <property type="evidence" value="ECO:0007669"/>
    <property type="project" value="UniProtKB-KW"/>
</dbReference>
<evidence type="ECO:0000259" key="11">
    <source>
        <dbReference type="PROSITE" id="PS51383"/>
    </source>
</evidence>
<feature type="binding site" evidence="10">
    <location>
        <position position="309"/>
    </location>
    <ligand>
        <name>(6S)-NADPHX</name>
        <dbReference type="ChEBI" id="CHEBI:64076"/>
    </ligand>
</feature>
<keyword evidence="5 10" id="KW-0067">ATP-binding</keyword>
<dbReference type="PANTHER" id="PTHR12592:SF0">
    <property type="entry name" value="ATP-DEPENDENT (S)-NAD(P)H-HYDRATE DEHYDRATASE"/>
    <property type="match status" value="1"/>
</dbReference>
<dbReference type="EC" id="4.2.1.93" evidence="10"/>
<dbReference type="GO" id="GO:0047453">
    <property type="term" value="F:ATP-dependent NAD(P)H-hydrate dehydratase activity"/>
    <property type="evidence" value="ECO:0007669"/>
    <property type="project" value="UniProtKB-UniRule"/>
</dbReference>
<evidence type="ECO:0000256" key="9">
    <source>
        <dbReference type="ARBA" id="ARBA00047472"/>
    </source>
</evidence>
<evidence type="ECO:0000256" key="3">
    <source>
        <dbReference type="ARBA" id="ARBA00022771"/>
    </source>
</evidence>
<keyword evidence="4" id="KW-0862">Zinc</keyword>
<comment type="caution">
    <text evidence="12">The sequence shown here is derived from an EMBL/GenBank/DDBJ whole genome shotgun (WGS) entry which is preliminary data.</text>
</comment>
<comment type="similarity">
    <text evidence="10">Belongs to the NnrD/CARKD family.</text>
</comment>
<evidence type="ECO:0000256" key="7">
    <source>
        <dbReference type="ARBA" id="ARBA00023027"/>
    </source>
</evidence>
<comment type="function">
    <text evidence="10">Catalyzes the dehydration of the S-form of NAD(P)HX at the expense of ATP, which is converted to ADP. Together with NAD(P)HX epimerase, which catalyzes the epimerization of the S- and R-forms, the enzyme allows the repair of both epimers of NAD(P)HX, a damaged form of NAD(P)H that is a result of enzymatic or heat-dependent hydration.</text>
</comment>
<dbReference type="EMBL" id="CAXITT010000117">
    <property type="protein sequence ID" value="CAL1532462.1"/>
    <property type="molecule type" value="Genomic_DNA"/>
</dbReference>
<evidence type="ECO:0000256" key="8">
    <source>
        <dbReference type="ARBA" id="ARBA00023239"/>
    </source>
</evidence>
<dbReference type="FunFam" id="3.40.1190.20:FF:000028">
    <property type="entry name" value="ATP-dependent (S)-NAD(P)H-hydrate dehydratase"/>
    <property type="match status" value="1"/>
</dbReference>
<dbReference type="AlphaFoldDB" id="A0AAV2HK79"/>
<keyword evidence="7 10" id="KW-0520">NAD</keyword>
<comment type="catalytic activity">
    <reaction evidence="10">
        <text>(6S)-NADHX + ATP = ADP + phosphate + NADH + H(+)</text>
        <dbReference type="Rhea" id="RHEA:19017"/>
        <dbReference type="ChEBI" id="CHEBI:15378"/>
        <dbReference type="ChEBI" id="CHEBI:30616"/>
        <dbReference type="ChEBI" id="CHEBI:43474"/>
        <dbReference type="ChEBI" id="CHEBI:57945"/>
        <dbReference type="ChEBI" id="CHEBI:64074"/>
        <dbReference type="ChEBI" id="CHEBI:456216"/>
        <dbReference type="EC" id="4.2.1.93"/>
    </reaction>
</comment>
<dbReference type="SUPFAM" id="SSF53613">
    <property type="entry name" value="Ribokinase-like"/>
    <property type="match status" value="1"/>
</dbReference>
<dbReference type="Pfam" id="PF04500">
    <property type="entry name" value="FLYWCH"/>
    <property type="match status" value="1"/>
</dbReference>
<feature type="binding site" evidence="10">
    <location>
        <begin position="402"/>
        <end position="406"/>
    </location>
    <ligand>
        <name>ATP</name>
        <dbReference type="ChEBI" id="CHEBI:30616"/>
    </ligand>
</feature>
<proteinExistence type="inferred from homology"/>
<evidence type="ECO:0000313" key="12">
    <source>
        <dbReference type="EMBL" id="CAL1532462.1"/>
    </source>
</evidence>
<comment type="cofactor">
    <cofactor evidence="10">
        <name>Mg(2+)</name>
        <dbReference type="ChEBI" id="CHEBI:18420"/>
    </cofactor>
</comment>
<dbReference type="PANTHER" id="PTHR12592">
    <property type="entry name" value="ATP-DEPENDENT (S)-NAD(P)H-HYDRATE DEHYDRATASE FAMILY MEMBER"/>
    <property type="match status" value="1"/>
</dbReference>
<evidence type="ECO:0000256" key="4">
    <source>
        <dbReference type="ARBA" id="ARBA00022833"/>
    </source>
</evidence>
<protein>
    <recommendedName>
        <fullName evidence="10">ATP-dependent (S)-NAD(P)H-hydrate dehydratase</fullName>
        <ecNumber evidence="10">4.2.1.93</ecNumber>
    </recommendedName>
    <alternativeName>
        <fullName evidence="10">ATP-dependent NAD(P)HX dehydratase</fullName>
    </alternativeName>
</protein>
<evidence type="ECO:0000256" key="1">
    <source>
        <dbReference type="ARBA" id="ARBA00022723"/>
    </source>
</evidence>
<dbReference type="GO" id="GO:0008270">
    <property type="term" value="F:zinc ion binding"/>
    <property type="evidence" value="ECO:0007669"/>
    <property type="project" value="UniProtKB-KW"/>
</dbReference>
<comment type="catalytic activity">
    <reaction evidence="9 10">
        <text>(6S)-NADPHX + ATP = ADP + phosphate + NADPH + H(+)</text>
        <dbReference type="Rhea" id="RHEA:32231"/>
        <dbReference type="ChEBI" id="CHEBI:15378"/>
        <dbReference type="ChEBI" id="CHEBI:30616"/>
        <dbReference type="ChEBI" id="CHEBI:43474"/>
        <dbReference type="ChEBI" id="CHEBI:57783"/>
        <dbReference type="ChEBI" id="CHEBI:64076"/>
        <dbReference type="ChEBI" id="CHEBI:456216"/>
        <dbReference type="EC" id="4.2.1.93"/>
    </reaction>
</comment>
<dbReference type="Gene3D" id="2.20.25.240">
    <property type="match status" value="1"/>
</dbReference>
<dbReference type="NCBIfam" id="TIGR00196">
    <property type="entry name" value="yjeF_cterm"/>
    <property type="match status" value="1"/>
</dbReference>
<keyword evidence="2 10" id="KW-0547">Nucleotide-binding</keyword>
<dbReference type="Pfam" id="PF01256">
    <property type="entry name" value="Carb_kinase"/>
    <property type="match status" value="1"/>
</dbReference>
<feature type="binding site" evidence="10">
    <location>
        <position position="431"/>
    </location>
    <ligand>
        <name>(6S)-NADPHX</name>
        <dbReference type="ChEBI" id="CHEBI:64076"/>
    </ligand>
</feature>
<evidence type="ECO:0000256" key="6">
    <source>
        <dbReference type="ARBA" id="ARBA00022857"/>
    </source>
</evidence>
<evidence type="ECO:0000256" key="2">
    <source>
        <dbReference type="ARBA" id="ARBA00022741"/>
    </source>
</evidence>
<sequence>MAAKVSHCTLELDVASEIKMEFSQDPQETDALPVEPFHVTLSNRGKACLITGGYCYRRGKGVKKGLSWRCTTKSCCGRMVTDHSVSKILAVNPKGHNHIPNPVSMEKKMFKNRLKYIATEEPLLHPEQLLEKEIIAAPPTLSSKELRAVRQSVWRHREQFLRSCGQVKISQATSSGISSLNQMGYDVDRAGNISNEQIRKMTNNGHGKLLEAVKSFIPQLEYGMHKGQAGRVAVIGGCQEYTGAPYFASITALKLGADLSHVFCTVDAATVIKSYSPELIVHPLLDRSDAVAGILEWLPRFHSLIIGPGLGRDEKIIRVVSEVIEKAKEQKLPLVIDADGLFLVTQDPSIISGYTNAVLTPNIAEFSRLYKKVVGRDPDPDTPIVTVTELSRKLGHVTILQKGPHDIITDGENVLVCSETGSPRRCGGQGDLLSGSLGVFLFWALQESIRGQNSTLMDTYGFNMCAAYASSALTRECNRQAFEDFSRSMTTTDMIAKIHSAFEALYM</sequence>
<evidence type="ECO:0000256" key="10">
    <source>
        <dbReference type="HAMAP-Rule" id="MF_03157"/>
    </source>
</evidence>
<feature type="domain" description="YjeF C-terminal" evidence="11">
    <location>
        <begin position="209"/>
        <end position="505"/>
    </location>
</feature>
<dbReference type="PROSITE" id="PS51383">
    <property type="entry name" value="YJEF_C_3"/>
    <property type="match status" value="1"/>
</dbReference>
<keyword evidence="10" id="KW-0597">Phosphoprotein</keyword>
<dbReference type="CDD" id="cd01171">
    <property type="entry name" value="YXKO-related"/>
    <property type="match status" value="1"/>
</dbReference>
<keyword evidence="8 10" id="KW-0456">Lyase</keyword>
<evidence type="ECO:0000313" key="13">
    <source>
        <dbReference type="Proteomes" id="UP001497497"/>
    </source>
</evidence>
<feature type="binding site" evidence="10">
    <location>
        <begin position="421"/>
        <end position="430"/>
    </location>
    <ligand>
        <name>ATP</name>
        <dbReference type="ChEBI" id="CHEBI:30616"/>
    </ligand>
</feature>
<keyword evidence="3" id="KW-0863">Zinc-finger</keyword>
<dbReference type="GO" id="GO:0046496">
    <property type="term" value="P:nicotinamide nucleotide metabolic process"/>
    <property type="evidence" value="ECO:0007669"/>
    <property type="project" value="UniProtKB-UniRule"/>
</dbReference>
<gene>
    <name evidence="12" type="ORF">GSLYS_00006541001</name>
</gene>
<dbReference type="HAMAP" id="MF_01965">
    <property type="entry name" value="NADHX_dehydratase"/>
    <property type="match status" value="1"/>
</dbReference>
<dbReference type="InterPro" id="IPR029056">
    <property type="entry name" value="Ribokinase-like"/>
</dbReference>